<keyword evidence="4" id="KW-1185">Reference proteome</keyword>
<evidence type="ECO:0000256" key="2">
    <source>
        <dbReference type="SAM" id="MobiDB-lite"/>
    </source>
</evidence>
<dbReference type="Pfam" id="PF11917">
    <property type="entry name" value="DUF3435"/>
    <property type="match status" value="1"/>
</dbReference>
<keyword evidence="1" id="KW-0175">Coiled coil</keyword>
<name>A0AAV9UJV4_9PEZI</name>
<accession>A0AAV9UJV4</accession>
<protein>
    <submittedName>
        <fullName evidence="3">Uncharacterized protein</fullName>
    </submittedName>
</protein>
<feature type="region of interest" description="Disordered" evidence="2">
    <location>
        <begin position="179"/>
        <end position="199"/>
    </location>
</feature>
<evidence type="ECO:0000313" key="4">
    <source>
        <dbReference type="Proteomes" id="UP001373714"/>
    </source>
</evidence>
<dbReference type="Proteomes" id="UP001373714">
    <property type="component" value="Unassembled WGS sequence"/>
</dbReference>
<dbReference type="PANTHER" id="PTHR37535:SF3">
    <property type="entry name" value="FLUG DOMAIN-CONTAINING PROTEIN"/>
    <property type="match status" value="1"/>
</dbReference>
<feature type="coiled-coil region" evidence="1">
    <location>
        <begin position="108"/>
        <end position="162"/>
    </location>
</feature>
<proteinExistence type="predicted"/>
<evidence type="ECO:0000256" key="1">
    <source>
        <dbReference type="SAM" id="Coils"/>
    </source>
</evidence>
<evidence type="ECO:0000313" key="3">
    <source>
        <dbReference type="EMBL" id="KAK6343587.1"/>
    </source>
</evidence>
<dbReference type="AlphaFoldDB" id="A0AAV9UJV4"/>
<reference evidence="3 4" key="1">
    <citation type="submission" date="2019-10" db="EMBL/GenBank/DDBJ databases">
        <authorList>
            <person name="Palmer J.M."/>
        </authorList>
    </citation>
    <scope>NUCLEOTIDE SEQUENCE [LARGE SCALE GENOMIC DNA]</scope>
    <source>
        <strain evidence="3 4">TWF730</strain>
    </source>
</reference>
<gene>
    <name evidence="3" type="ORF">TWF730_011178</name>
</gene>
<dbReference type="EMBL" id="JAVHNS010000009">
    <property type="protein sequence ID" value="KAK6343587.1"/>
    <property type="molecule type" value="Genomic_DNA"/>
</dbReference>
<feature type="region of interest" description="Disordered" evidence="2">
    <location>
        <begin position="349"/>
        <end position="369"/>
    </location>
</feature>
<feature type="compositionally biased region" description="Basic and acidic residues" evidence="2">
    <location>
        <begin position="186"/>
        <end position="196"/>
    </location>
</feature>
<dbReference type="PANTHER" id="PTHR37535">
    <property type="entry name" value="FLUG DOMAIN PROTEIN"/>
    <property type="match status" value="1"/>
</dbReference>
<organism evidence="3 4">
    <name type="scientific">Orbilia blumenaviensis</name>
    <dbReference type="NCBI Taxonomy" id="1796055"/>
    <lineage>
        <taxon>Eukaryota</taxon>
        <taxon>Fungi</taxon>
        <taxon>Dikarya</taxon>
        <taxon>Ascomycota</taxon>
        <taxon>Pezizomycotina</taxon>
        <taxon>Orbiliomycetes</taxon>
        <taxon>Orbiliales</taxon>
        <taxon>Orbiliaceae</taxon>
        <taxon>Orbilia</taxon>
    </lineage>
</organism>
<dbReference type="InterPro" id="IPR021842">
    <property type="entry name" value="DUF3435"/>
</dbReference>
<sequence>MNHLLSSLGHRIGFRFNLVPYSIRYGVSNVLEAKTTLNRRCQILGYLRSGTWTVHYMSKTVLADLQSIFSSGSQDELITKEIVNTTGHSRYRDVRAPQIVNSSKLDEVMESDSRLQTLRDTLRALSRQNMNDQIDEEMKSVSRNIRNRIRQLKAKVLTEEREDFFKNIDTQDINRQLRGLNESEDSSQKHPVRIEEPLSGPRKSLAERMQVGGNPNVIDPPLIKYLISYIKGTSEWVRKRECRPSLETFSYDADLNTIPGNTRVGITTVEEIRTKRRYKRAQEDALTAEQEAQETEAQARELVLVTNEFTEKAIEFQRMAMAERERIRRAKMQAESAERIFITKMERLKRQEEETERSSASTATALETRKRKLLEQLEEEKKIKRSRKKEETTVKQEIEELKSQLTMAKMLNKVEHEKLSGSRNLRNALEGNRPNECEALVVITQDIENNYQVIEDIRNVDKPVNEITDEAFISRTSLEEPRGKSREWFHLKKHQLTEVQADDEFKRKVQELNILPESSINRKECWEPRSAEKAYRALREMMDAKT</sequence>
<comment type="caution">
    <text evidence="3">The sequence shown here is derived from an EMBL/GenBank/DDBJ whole genome shotgun (WGS) entry which is preliminary data.</text>
</comment>